<dbReference type="Proteomes" id="UP001177021">
    <property type="component" value="Unassembled WGS sequence"/>
</dbReference>
<comment type="caution">
    <text evidence="1">The sequence shown here is derived from an EMBL/GenBank/DDBJ whole genome shotgun (WGS) entry which is preliminary data.</text>
</comment>
<proteinExistence type="predicted"/>
<dbReference type="EMBL" id="CASHSV030000615">
    <property type="protein sequence ID" value="CAJ2669201.1"/>
    <property type="molecule type" value="Genomic_DNA"/>
</dbReference>
<evidence type="ECO:0000313" key="1">
    <source>
        <dbReference type="EMBL" id="CAJ2669201.1"/>
    </source>
</evidence>
<organism evidence="1 2">
    <name type="scientific">Trifolium pratense</name>
    <name type="common">Red clover</name>
    <dbReference type="NCBI Taxonomy" id="57577"/>
    <lineage>
        <taxon>Eukaryota</taxon>
        <taxon>Viridiplantae</taxon>
        <taxon>Streptophyta</taxon>
        <taxon>Embryophyta</taxon>
        <taxon>Tracheophyta</taxon>
        <taxon>Spermatophyta</taxon>
        <taxon>Magnoliopsida</taxon>
        <taxon>eudicotyledons</taxon>
        <taxon>Gunneridae</taxon>
        <taxon>Pentapetalae</taxon>
        <taxon>rosids</taxon>
        <taxon>fabids</taxon>
        <taxon>Fabales</taxon>
        <taxon>Fabaceae</taxon>
        <taxon>Papilionoideae</taxon>
        <taxon>50 kb inversion clade</taxon>
        <taxon>NPAAA clade</taxon>
        <taxon>Hologalegina</taxon>
        <taxon>IRL clade</taxon>
        <taxon>Trifolieae</taxon>
        <taxon>Trifolium</taxon>
    </lineage>
</organism>
<reference evidence="1" key="1">
    <citation type="submission" date="2023-10" db="EMBL/GenBank/DDBJ databases">
        <authorList>
            <person name="Rodriguez Cubillos JULIANA M."/>
            <person name="De Vega J."/>
        </authorList>
    </citation>
    <scope>NUCLEOTIDE SEQUENCE</scope>
</reference>
<gene>
    <name evidence="1" type="ORF">MILVUS5_LOCUS33455</name>
</gene>
<keyword evidence="2" id="KW-1185">Reference proteome</keyword>
<accession>A0ACB0LIJ1</accession>
<sequence length="324" mass="37745">MECFSPEQPETKKVSYDIPDDLAFSILSKLSLKSLNRFGCVRKSWTLLFRNPYFMSLFLKNLICHNRSYYDDTSLLLLRNMNINDEDKWELYSLFGERFESKTKFDWSNPFQETDPEFYVVGSSSIHGVLCLICDSQPNNRVVLWNPTTKEIKVIPTSPSESVRYMDVEITRHGFAYDSINDDYKVIRQVLHDRNSDTDSDTDDLSLDNISHDLFWEIYSLRSNSWKKLNFDVPYDYRDEGVCLDGVCHWLGEDGYEDDNDDEVYLLSIDLSNEIFLITSISTEDDGFWKHLFVLNGSIALISVCEEMNTFYISFLGELGVKES</sequence>
<name>A0ACB0LIJ1_TRIPR</name>
<evidence type="ECO:0000313" key="2">
    <source>
        <dbReference type="Proteomes" id="UP001177021"/>
    </source>
</evidence>
<protein>
    <submittedName>
        <fullName evidence="1">Uncharacterized protein</fullName>
    </submittedName>
</protein>